<accession>A0A3Q8S3M4</accession>
<protein>
    <submittedName>
        <fullName evidence="1">Uncharacterized protein</fullName>
    </submittedName>
</protein>
<gene>
    <name evidence="1" type="ORF">EIM92_02345</name>
</gene>
<evidence type="ECO:0000313" key="2">
    <source>
        <dbReference type="Proteomes" id="UP000273145"/>
    </source>
</evidence>
<dbReference type="Proteomes" id="UP000273145">
    <property type="component" value="Chromosome"/>
</dbReference>
<dbReference type="OrthoDB" id="3685057at2"/>
<evidence type="ECO:0000313" key="1">
    <source>
        <dbReference type="EMBL" id="AZK45180.1"/>
    </source>
</evidence>
<dbReference type="KEGG" id="plen:EIM92_02345"/>
<dbReference type="RefSeq" id="WP_125081301.1">
    <property type="nucleotide sequence ID" value="NZ_CP034248.1"/>
</dbReference>
<organism evidence="1 2">
    <name type="scientific">Paenibacillus lentus</name>
    <dbReference type="NCBI Taxonomy" id="1338368"/>
    <lineage>
        <taxon>Bacteria</taxon>
        <taxon>Bacillati</taxon>
        <taxon>Bacillota</taxon>
        <taxon>Bacilli</taxon>
        <taxon>Bacillales</taxon>
        <taxon>Paenibacillaceae</taxon>
        <taxon>Paenibacillus</taxon>
    </lineage>
</organism>
<proteinExistence type="predicted"/>
<reference evidence="1 2" key="1">
    <citation type="submission" date="2018-11" db="EMBL/GenBank/DDBJ databases">
        <title>Genome sequencing of Paenibacillus lentus DSM25539(T).</title>
        <authorList>
            <person name="Kook J.-K."/>
            <person name="Park S.-N."/>
            <person name="Lim Y.K."/>
        </authorList>
    </citation>
    <scope>NUCLEOTIDE SEQUENCE [LARGE SCALE GENOMIC DNA]</scope>
    <source>
        <strain evidence="1 2">DSM 25539</strain>
    </source>
</reference>
<name>A0A3Q8S3M4_9BACL</name>
<dbReference type="EMBL" id="CP034248">
    <property type="protein sequence ID" value="AZK45180.1"/>
    <property type="molecule type" value="Genomic_DNA"/>
</dbReference>
<sequence>MTAQISDEIIYQGHSFSLIGIEKEWPFDPEKHGFKPMMISTACWRGYYSKYAIVDVDLFLSEFTTGLEDDPPIWREIRAKKVDRVGEAWTYKNVNLELDYSGGIIIARNFIREFYVHMGFQRPHCYEIVYELMFEKGKLVRVNDFNEEVKSIRERIREIRKSETQNYSEKTVEELVRQSFSLTYDDKWK</sequence>
<dbReference type="AlphaFoldDB" id="A0A3Q8S3M4"/>
<keyword evidence="2" id="KW-1185">Reference proteome</keyword>